<accession>A0A2X4NED2</accession>
<gene>
    <name evidence="1" type="ORF">FOC49_01215</name>
</gene>
<evidence type="ECO:0000313" key="1">
    <source>
        <dbReference type="EMBL" id="QGS08596.1"/>
    </source>
</evidence>
<proteinExistence type="predicted"/>
<dbReference type="AlphaFoldDB" id="A0A2X4NED2"/>
<dbReference type="EMBL" id="CP046314">
    <property type="protein sequence ID" value="QGS08596.1"/>
    <property type="molecule type" value="Genomic_DNA"/>
</dbReference>
<dbReference type="GeneID" id="93208293"/>
<protein>
    <submittedName>
        <fullName evidence="1">DUF2974 domain-containing protein</fullName>
    </submittedName>
</protein>
<dbReference type="Pfam" id="PF26363">
    <property type="entry name" value="Phospholipase-like"/>
    <property type="match status" value="1"/>
</dbReference>
<keyword evidence="2" id="KW-1185">Reference proteome</keyword>
<organism evidence="1 2">
    <name type="scientific">Gemella morbillorum</name>
    <dbReference type="NCBI Taxonomy" id="29391"/>
    <lineage>
        <taxon>Bacteria</taxon>
        <taxon>Bacillati</taxon>
        <taxon>Bacillota</taxon>
        <taxon>Bacilli</taxon>
        <taxon>Bacillales</taxon>
        <taxon>Gemellaceae</taxon>
        <taxon>Gemella</taxon>
    </lineage>
</organism>
<dbReference type="SUPFAM" id="SSF53474">
    <property type="entry name" value="alpha/beta-Hydrolases"/>
    <property type="match status" value="1"/>
</dbReference>
<dbReference type="OrthoDB" id="6450827at2"/>
<reference evidence="1 2" key="1">
    <citation type="submission" date="2019-11" db="EMBL/GenBank/DDBJ databases">
        <title>FDA dAtabase for Regulatory Grade micrObial Sequences (FDA-ARGOS): Supporting development and validation of Infectious Disease Dx tests.</title>
        <authorList>
            <person name="Turner S."/>
            <person name="Byrd R."/>
            <person name="Tallon L."/>
            <person name="Sadzewicz L."/>
            <person name="Vavikolanu K."/>
            <person name="Mehta A."/>
            <person name="Aluvathingal J."/>
            <person name="Nadendla S."/>
            <person name="Myers T."/>
            <person name="Yan Y."/>
            <person name="Sichtig H."/>
        </authorList>
    </citation>
    <scope>NUCLEOTIDE SEQUENCE [LARGE SCALE GENOMIC DNA]</scope>
    <source>
        <strain evidence="1 2">FDAARGOS_741</strain>
    </source>
</reference>
<evidence type="ECO:0000313" key="2">
    <source>
        <dbReference type="Proteomes" id="UP000425411"/>
    </source>
</evidence>
<dbReference type="Proteomes" id="UP000425411">
    <property type="component" value="Chromosome"/>
</dbReference>
<dbReference type="Gene3D" id="3.40.50.1820">
    <property type="entry name" value="alpha/beta hydrolase"/>
    <property type="match status" value="1"/>
</dbReference>
<dbReference type="RefSeq" id="WP_004633717.1">
    <property type="nucleotide sequence ID" value="NZ_CP046314.1"/>
</dbReference>
<name>A0A2X4NED2_9BACL</name>
<sequence length="334" mass="37923">MAKIFDLTSNASFIVYRIETLTKMKTSKKMIYNYIELDKKTGSFPSELEFVTSFYDEKTGSSGSLFKNTKLDNYILAYTGTNYYFDREKDLYADVVGVCLGQGEHYPPCYRFYKRMVKKYGENIILTGHSLGGNIAMRVALEYNVKETIVYNAAPLYLKDGVDIFMTPDMGEALYYERLARYNRKVKKIAKKKLEFTGSVKRIVSESDIFTRISELLGIGCYLGDVYIIKDAGIHGIKGFLGDNQETMVALLANGDVNHKNIVAEYKEFSLEDIKLLGMLSNDILTSLSDQINSTLQSETVLNSLNKNSYSVTFNNFIQSVLDEIEKKKKTNAK</sequence>
<dbReference type="InterPro" id="IPR029058">
    <property type="entry name" value="AB_hydrolase_fold"/>
</dbReference>